<dbReference type="AlphaFoldDB" id="A0A5E4V468"/>
<dbReference type="GO" id="GO:0097363">
    <property type="term" value="F:protein O-acetylglucosaminyltransferase activity"/>
    <property type="evidence" value="ECO:0007669"/>
    <property type="project" value="TreeGrafter"/>
</dbReference>
<dbReference type="InterPro" id="IPR019734">
    <property type="entry name" value="TPR_rpt"/>
</dbReference>
<reference evidence="3 4" key="1">
    <citation type="submission" date="2019-08" db="EMBL/GenBank/DDBJ databases">
        <authorList>
            <person name="Peeters C."/>
        </authorList>
    </citation>
    <scope>NUCLEOTIDE SEQUENCE [LARGE SCALE GENOMIC DNA]</scope>
    <source>
        <strain evidence="3 4">LMG 31108</strain>
    </source>
</reference>
<gene>
    <name evidence="3" type="ORF">PAN31108_02398</name>
</gene>
<dbReference type="InterPro" id="IPR037919">
    <property type="entry name" value="OGT"/>
</dbReference>
<protein>
    <submittedName>
        <fullName evidence="3">Glycosyltransferase</fullName>
    </submittedName>
</protein>
<keyword evidence="1" id="KW-0802">TPR repeat</keyword>
<keyword evidence="4" id="KW-1185">Reference proteome</keyword>
<dbReference type="SUPFAM" id="SSF48452">
    <property type="entry name" value="TPR-like"/>
    <property type="match status" value="2"/>
</dbReference>
<name>A0A5E4V468_9BURK</name>
<feature type="repeat" description="TPR" evidence="1">
    <location>
        <begin position="118"/>
        <end position="151"/>
    </location>
</feature>
<proteinExistence type="predicted"/>
<feature type="repeat" description="TPR" evidence="1">
    <location>
        <begin position="152"/>
        <end position="185"/>
    </location>
</feature>
<accession>A0A5E4V468</accession>
<dbReference type="Pfam" id="PF13424">
    <property type="entry name" value="TPR_12"/>
    <property type="match status" value="1"/>
</dbReference>
<evidence type="ECO:0000313" key="4">
    <source>
        <dbReference type="Proteomes" id="UP000406256"/>
    </source>
</evidence>
<dbReference type="EMBL" id="CABPSB010000007">
    <property type="protein sequence ID" value="VVE06434.1"/>
    <property type="molecule type" value="Genomic_DNA"/>
</dbReference>
<dbReference type="Gene3D" id="3.40.50.2000">
    <property type="entry name" value="Glycogen Phosphorylase B"/>
    <property type="match status" value="1"/>
</dbReference>
<dbReference type="PROSITE" id="PS50005">
    <property type="entry name" value="TPR"/>
    <property type="match status" value="4"/>
</dbReference>
<feature type="repeat" description="TPR" evidence="1">
    <location>
        <begin position="186"/>
        <end position="219"/>
    </location>
</feature>
<evidence type="ECO:0000256" key="1">
    <source>
        <dbReference type="PROSITE-ProRule" id="PRU00339"/>
    </source>
</evidence>
<dbReference type="GO" id="GO:0006493">
    <property type="term" value="P:protein O-linked glycosylation"/>
    <property type="evidence" value="ECO:0007669"/>
    <property type="project" value="InterPro"/>
</dbReference>
<feature type="repeat" description="TPR" evidence="1">
    <location>
        <begin position="220"/>
        <end position="253"/>
    </location>
</feature>
<evidence type="ECO:0000313" key="3">
    <source>
        <dbReference type="EMBL" id="VVE06434.1"/>
    </source>
</evidence>
<dbReference type="SUPFAM" id="SSF53756">
    <property type="entry name" value="UDP-Glycosyltransferase/glycogen phosphorylase"/>
    <property type="match status" value="1"/>
</dbReference>
<dbReference type="SMART" id="SM00028">
    <property type="entry name" value="TPR"/>
    <property type="match status" value="7"/>
</dbReference>
<dbReference type="PANTHER" id="PTHR44366:SF1">
    <property type="entry name" value="UDP-N-ACETYLGLUCOSAMINE--PEPTIDE N-ACETYLGLUCOSAMINYLTRANSFERASE 110 KDA SUBUNIT"/>
    <property type="match status" value="1"/>
</dbReference>
<feature type="compositionally biased region" description="Low complexity" evidence="2">
    <location>
        <begin position="23"/>
        <end position="41"/>
    </location>
</feature>
<feature type="region of interest" description="Disordered" evidence="2">
    <location>
        <begin position="19"/>
        <end position="41"/>
    </location>
</feature>
<dbReference type="Pfam" id="PF13432">
    <property type="entry name" value="TPR_16"/>
    <property type="match status" value="2"/>
</dbReference>
<dbReference type="Gene3D" id="1.25.40.10">
    <property type="entry name" value="Tetratricopeptide repeat domain"/>
    <property type="match status" value="4"/>
</dbReference>
<dbReference type="PANTHER" id="PTHR44366">
    <property type="entry name" value="UDP-N-ACETYLGLUCOSAMINE--PEPTIDE N-ACETYLGLUCOSAMINYLTRANSFERASE 110 KDA SUBUNIT"/>
    <property type="match status" value="1"/>
</dbReference>
<organism evidence="3 4">
    <name type="scientific">Pandoraea anhela</name>
    <dbReference type="NCBI Taxonomy" id="2508295"/>
    <lineage>
        <taxon>Bacteria</taxon>
        <taxon>Pseudomonadati</taxon>
        <taxon>Pseudomonadota</taxon>
        <taxon>Betaproteobacteria</taxon>
        <taxon>Burkholderiales</taxon>
        <taxon>Burkholderiaceae</taxon>
        <taxon>Pandoraea</taxon>
    </lineage>
</organism>
<evidence type="ECO:0000256" key="2">
    <source>
        <dbReference type="SAM" id="MobiDB-lite"/>
    </source>
</evidence>
<dbReference type="Proteomes" id="UP000406256">
    <property type="component" value="Unassembled WGS sequence"/>
</dbReference>
<dbReference type="InterPro" id="IPR011990">
    <property type="entry name" value="TPR-like_helical_dom_sf"/>
</dbReference>
<keyword evidence="3" id="KW-0808">Transferase</keyword>
<sequence length="750" mass="81594">MSPVGASLSRSILWLSPGRHPMSSASASTSTSSSSSATETSYGAPQTLTFAQAMARANSHWQAGQAQQAEILCRRVLEVAPEHPDAHYLLGLMAHAFGKRDMAIGHLETTCRATNVHAACWSDLAEMYRQAGRVDDAVIAGRRAVQIDPAFAAGWNNLGIALQEVGQLEQSLTCLARVGELEPGSADAQNNLGNTARLLRRFDVAEAHYRRALELDPQRADTLSNLASLLSVLRRFDDAEALARRAIELAPSFVDAYRNLADIELSRGNLASALQVVEVMSAFASQHPSTLVARASILRLVGRLDEALVSARAAVELAPDNAHLRATLAAVEADIAARASSGPTSDGVDGASHVLARQDLAAIHETAAKRIASQDFEGAEALLREVVSAGAAPMSTWRLLAVALRAQGKAEEGRDVLAMLARQVPGDLSNRFDLAEASLLLGDFARGWQEYRYRYSLDHTQSIERKVQRPRWDGQPIPGQTLLIHDEQGYGDTFQFMRMALWARDRSQARVIFEVNPETLSIARRMWGDADIVARGTLPVTFDQHCELMSLPMAMGLTLDDLPGHAAYLSADPARVAYWRARLADVPRPWVAVVWAGRPEHVNDSNRSVALDQLAPLGASGATFLSIQKGPASSQANTPPAGMSMVSLSDEIRDFEDTAAILHLADLLISVDSSPVHLAGAMGRPVWVLLPFVPDWRWLLGRDDSPWYPGVRLFRQAAHAQWSPVVARMAHELTQFVARWTPARSDHGEQ</sequence>